<dbReference type="AlphaFoldDB" id="A0A1M7IUL5"/>
<dbReference type="Proteomes" id="UP000184440">
    <property type="component" value="Unassembled WGS sequence"/>
</dbReference>
<name>A0A1M7IUL5_9ACTN</name>
<dbReference type="Pfam" id="PF04480">
    <property type="entry name" value="DUF559"/>
    <property type="match status" value="1"/>
</dbReference>
<proteinExistence type="predicted"/>
<evidence type="ECO:0000313" key="2">
    <source>
        <dbReference type="EMBL" id="SHM44430.1"/>
    </source>
</evidence>
<evidence type="ECO:0000313" key="3">
    <source>
        <dbReference type="Proteomes" id="UP000184440"/>
    </source>
</evidence>
<keyword evidence="3" id="KW-1185">Reference proteome</keyword>
<organism evidence="2 3">
    <name type="scientific">Cryptosporangium aurantiacum</name>
    <dbReference type="NCBI Taxonomy" id="134849"/>
    <lineage>
        <taxon>Bacteria</taxon>
        <taxon>Bacillati</taxon>
        <taxon>Actinomycetota</taxon>
        <taxon>Actinomycetes</taxon>
        <taxon>Cryptosporangiales</taxon>
        <taxon>Cryptosporangiaceae</taxon>
        <taxon>Cryptosporangium</taxon>
    </lineage>
</organism>
<gene>
    <name evidence="2" type="ORF">SAMN05443668_101596</name>
</gene>
<accession>A0A1M7IUL5</accession>
<sequence>MGTALSGQGWQTLLAHQQGAVSRTQLLAHGVSAADIAANLAAKRWQRPIPGIYVTFTGPLPFLTRIWVALLHAGPDAVLSHETAGVLWRLLPARNLRAVHVTVPRHRGTRSRRGIVVHHARDTPVPTGYPPRTAVAITALELCAVAKGRPDDAAAVLGRVAQQYPEALPDVRALALERRNLPGRRDILDLIDDAGGGAHSALERRFLVDVERAHGLPVGERQRAVGGNFQDVHHREYRTTIELDGAAVHQSTAAARRDMSRDNAAAVRGEATLRYGWQDVRRRPCAVAAEVATVLRTRGWTGTPTRCGPNCRI</sequence>
<feature type="domain" description="DUF559" evidence="1">
    <location>
        <begin position="220"/>
        <end position="295"/>
    </location>
</feature>
<dbReference type="EMBL" id="FRCS01000001">
    <property type="protein sequence ID" value="SHM44430.1"/>
    <property type="molecule type" value="Genomic_DNA"/>
</dbReference>
<dbReference type="STRING" id="134849.SAMN05443668_101596"/>
<protein>
    <recommendedName>
        <fullName evidence="1">DUF559 domain-containing protein</fullName>
    </recommendedName>
</protein>
<dbReference type="InterPro" id="IPR007569">
    <property type="entry name" value="DUF559"/>
</dbReference>
<reference evidence="2 3" key="1">
    <citation type="submission" date="2016-11" db="EMBL/GenBank/DDBJ databases">
        <authorList>
            <person name="Jaros S."/>
            <person name="Januszkiewicz K."/>
            <person name="Wedrychowicz H."/>
        </authorList>
    </citation>
    <scope>NUCLEOTIDE SEQUENCE [LARGE SCALE GENOMIC DNA]</scope>
    <source>
        <strain evidence="2 3">DSM 46144</strain>
    </source>
</reference>
<dbReference type="OrthoDB" id="5146042at2"/>
<evidence type="ECO:0000259" key="1">
    <source>
        <dbReference type="Pfam" id="PF04480"/>
    </source>
</evidence>
<dbReference type="RefSeq" id="WP_073251129.1">
    <property type="nucleotide sequence ID" value="NZ_FRCS01000001.1"/>
</dbReference>